<dbReference type="RefSeq" id="WP_153662654.1">
    <property type="nucleotide sequence ID" value="NZ_JAAIKR010000003.1"/>
</dbReference>
<evidence type="ECO:0000256" key="4">
    <source>
        <dbReference type="ARBA" id="ARBA00022989"/>
    </source>
</evidence>
<accession>A0ABS5HZU9</accession>
<dbReference type="InterPro" id="IPR003339">
    <property type="entry name" value="ABC/ECF_trnsptr_transmembrane"/>
</dbReference>
<gene>
    <name evidence="8" type="ORF">G3R48_04825</name>
</gene>
<evidence type="ECO:0000313" key="8">
    <source>
        <dbReference type="EMBL" id="MBR9727314.1"/>
    </source>
</evidence>
<keyword evidence="5 7" id="KW-0472">Membrane</keyword>
<evidence type="ECO:0000256" key="7">
    <source>
        <dbReference type="SAM" id="Phobius"/>
    </source>
</evidence>
<dbReference type="PROSITE" id="PS51257">
    <property type="entry name" value="PROKAR_LIPOPROTEIN"/>
    <property type="match status" value="1"/>
</dbReference>
<feature type="transmembrane region" description="Helical" evidence="7">
    <location>
        <begin position="12"/>
        <end position="31"/>
    </location>
</feature>
<feature type="region of interest" description="Disordered" evidence="6">
    <location>
        <begin position="201"/>
        <end position="257"/>
    </location>
</feature>
<evidence type="ECO:0000256" key="1">
    <source>
        <dbReference type="ARBA" id="ARBA00004141"/>
    </source>
</evidence>
<protein>
    <submittedName>
        <fullName evidence="8">Energy-coupling factor transporter transmembrane protein EcfT</fullName>
    </submittedName>
</protein>
<comment type="similarity">
    <text evidence="2">Belongs to the CbiQ family.</text>
</comment>
<feature type="compositionally biased region" description="Polar residues" evidence="6">
    <location>
        <begin position="241"/>
        <end position="257"/>
    </location>
</feature>
<name>A0ABS5HZU9_9GAMM</name>
<organism evidence="8 9">
    <name type="scientific">Shewanella intestini</name>
    <dbReference type="NCBI Taxonomy" id="2017544"/>
    <lineage>
        <taxon>Bacteria</taxon>
        <taxon>Pseudomonadati</taxon>
        <taxon>Pseudomonadota</taxon>
        <taxon>Gammaproteobacteria</taxon>
        <taxon>Alteromonadales</taxon>
        <taxon>Shewanellaceae</taxon>
        <taxon>Shewanella</taxon>
    </lineage>
</organism>
<evidence type="ECO:0000256" key="3">
    <source>
        <dbReference type="ARBA" id="ARBA00022692"/>
    </source>
</evidence>
<evidence type="ECO:0000313" key="9">
    <source>
        <dbReference type="Proteomes" id="UP000811844"/>
    </source>
</evidence>
<evidence type="ECO:0000256" key="5">
    <source>
        <dbReference type="ARBA" id="ARBA00023136"/>
    </source>
</evidence>
<dbReference type="CDD" id="cd16914">
    <property type="entry name" value="EcfT"/>
    <property type="match status" value="1"/>
</dbReference>
<feature type="transmembrane region" description="Helical" evidence="7">
    <location>
        <begin position="116"/>
        <end position="140"/>
    </location>
</feature>
<feature type="transmembrane region" description="Helical" evidence="7">
    <location>
        <begin position="60"/>
        <end position="78"/>
    </location>
</feature>
<dbReference type="EMBL" id="JAAIKR010000003">
    <property type="protein sequence ID" value="MBR9727314.1"/>
    <property type="molecule type" value="Genomic_DNA"/>
</dbReference>
<keyword evidence="3 7" id="KW-0812">Transmembrane</keyword>
<dbReference type="Pfam" id="PF02361">
    <property type="entry name" value="CbiQ"/>
    <property type="match status" value="1"/>
</dbReference>
<proteinExistence type="inferred from homology"/>
<comment type="caution">
    <text evidence="8">The sequence shown here is derived from an EMBL/GenBank/DDBJ whole genome shotgun (WGS) entry which is preliminary data.</text>
</comment>
<feature type="transmembrane region" description="Helical" evidence="7">
    <location>
        <begin position="37"/>
        <end position="53"/>
    </location>
</feature>
<keyword evidence="9" id="KW-1185">Reference proteome</keyword>
<reference evidence="8 9" key="1">
    <citation type="submission" date="2020-02" db="EMBL/GenBank/DDBJ databases">
        <title>Shewanella WXL01 sp. nov., a marine bacterium isolated from green algae in Luhuitou Fringing Reef (Northern South China Sea).</title>
        <authorList>
            <person name="Wang X."/>
        </authorList>
    </citation>
    <scope>NUCLEOTIDE SEQUENCE [LARGE SCALE GENOMIC DNA]</scope>
    <source>
        <strain evidence="8 9">MCCC 1A01895</strain>
    </source>
</reference>
<comment type="subcellular location">
    <subcellularLocation>
        <location evidence="1">Membrane</location>
        <topology evidence="1">Multi-pass membrane protein</topology>
    </subcellularLocation>
</comment>
<dbReference type="Proteomes" id="UP000811844">
    <property type="component" value="Unassembled WGS sequence"/>
</dbReference>
<evidence type="ECO:0000256" key="2">
    <source>
        <dbReference type="ARBA" id="ARBA00008564"/>
    </source>
</evidence>
<sequence>MQIKSIKTSAKHYCFAALVVSIVLASCAFFLPAKALLGLVIVDIALVLHAMYLKQKTFILIKMGLMQLLVTLPFYYFIHGSASLFDGFIVVLRVFLAILPGWWLSHTQRPERLGEVLCWWLPAQWSFVIAASIGLLPYIIKETKEIYTIQCLRGARITPKALRNPKNWCELIYCVLLPMLIELLKLSKQMAQAAQLRHFGHNKTPTHWPDTPDEGPHINAVNNTADHPANSKENQDISPIFTHQSTSPKTTSTREQQ</sequence>
<keyword evidence="4 7" id="KW-1133">Transmembrane helix</keyword>
<evidence type="ECO:0000256" key="6">
    <source>
        <dbReference type="SAM" id="MobiDB-lite"/>
    </source>
</evidence>
<feature type="transmembrane region" description="Helical" evidence="7">
    <location>
        <begin position="84"/>
        <end position="104"/>
    </location>
</feature>